<gene>
    <name evidence="2" type="ORF">CBM2636_MP10431</name>
</gene>
<geneLocation type="plasmid" evidence="3">
    <name>cbm2636_mp</name>
</geneLocation>
<dbReference type="AlphaFoldDB" id="A0A9Q7UZQ3"/>
<dbReference type="Proteomes" id="UP000254259">
    <property type="component" value="Plasmid CBM2636_mp"/>
</dbReference>
<sequence length="61" mass="6154">MHYGGASLCACTAAPPARRAATTAAQQQANPLHNSAPGRPAPGIAPAKVLTKAYFVAKNPV</sequence>
<evidence type="ECO:0000313" key="2">
    <source>
        <dbReference type="EMBL" id="SPD66795.1"/>
    </source>
</evidence>
<keyword evidence="2" id="KW-0614">Plasmid</keyword>
<organism evidence="2 3">
    <name type="scientific">Cupriavidus taiwanensis</name>
    <dbReference type="NCBI Taxonomy" id="164546"/>
    <lineage>
        <taxon>Bacteria</taxon>
        <taxon>Pseudomonadati</taxon>
        <taxon>Pseudomonadota</taxon>
        <taxon>Betaproteobacteria</taxon>
        <taxon>Burkholderiales</taxon>
        <taxon>Burkholderiaceae</taxon>
        <taxon>Cupriavidus</taxon>
    </lineage>
</organism>
<accession>A0A9Q7UZQ3</accession>
<protein>
    <submittedName>
        <fullName evidence="2">Uncharacterized protein</fullName>
    </submittedName>
</protein>
<evidence type="ECO:0000256" key="1">
    <source>
        <dbReference type="SAM" id="MobiDB-lite"/>
    </source>
</evidence>
<dbReference type="EMBL" id="LT984814">
    <property type="protein sequence ID" value="SPD66795.1"/>
    <property type="molecule type" value="Genomic_DNA"/>
</dbReference>
<feature type="region of interest" description="Disordered" evidence="1">
    <location>
        <begin position="21"/>
        <end position="43"/>
    </location>
</feature>
<proteinExistence type="predicted"/>
<name>A0A9Q7UZQ3_9BURK</name>
<evidence type="ECO:0000313" key="3">
    <source>
        <dbReference type="Proteomes" id="UP000254259"/>
    </source>
</evidence>
<reference evidence="2 3" key="1">
    <citation type="submission" date="2018-01" db="EMBL/GenBank/DDBJ databases">
        <authorList>
            <person name="Clerissi C."/>
        </authorList>
    </citation>
    <scope>NUCLEOTIDE SEQUENCE [LARGE SCALE GENOMIC DNA]</scope>
    <source>
        <strain evidence="2">Cupriavidus taiwanensis SWF 66322</strain>
        <plasmid evidence="3">cbm2636_mp</plasmid>
    </source>
</reference>